<evidence type="ECO:0000256" key="11">
    <source>
        <dbReference type="ARBA" id="ARBA00022989"/>
    </source>
</evidence>
<dbReference type="PROSITE" id="PS50109">
    <property type="entry name" value="HIS_KIN"/>
    <property type="match status" value="1"/>
</dbReference>
<dbReference type="PANTHER" id="PTHR44936">
    <property type="entry name" value="SENSOR PROTEIN CREC"/>
    <property type="match status" value="1"/>
</dbReference>
<comment type="catalytic activity">
    <reaction evidence="1">
        <text>ATP + protein L-histidine = ADP + protein N-phospho-L-histidine.</text>
        <dbReference type="EC" id="2.7.13.3"/>
    </reaction>
</comment>
<dbReference type="InterPro" id="IPR036890">
    <property type="entry name" value="HATPase_C_sf"/>
</dbReference>
<keyword evidence="11 14" id="KW-1133">Transmembrane helix</keyword>
<keyword evidence="13 14" id="KW-0472">Membrane</keyword>
<dbReference type="Gene3D" id="3.30.450.20">
    <property type="entry name" value="PAS domain"/>
    <property type="match status" value="2"/>
</dbReference>
<keyword evidence="6" id="KW-0808">Transferase</keyword>
<feature type="domain" description="Histidine kinase" evidence="15">
    <location>
        <begin position="330"/>
        <end position="521"/>
    </location>
</feature>
<dbReference type="Gene3D" id="3.30.565.10">
    <property type="entry name" value="Histidine kinase-like ATPase, C-terminal domain"/>
    <property type="match status" value="1"/>
</dbReference>
<evidence type="ECO:0000256" key="12">
    <source>
        <dbReference type="ARBA" id="ARBA00023012"/>
    </source>
</evidence>
<dbReference type="Pfam" id="PF14689">
    <property type="entry name" value="SPOB_a"/>
    <property type="match status" value="1"/>
</dbReference>
<dbReference type="SUPFAM" id="SSF103190">
    <property type="entry name" value="Sensory domain-like"/>
    <property type="match status" value="1"/>
</dbReference>
<dbReference type="SMART" id="SM00387">
    <property type="entry name" value="HATPase_c"/>
    <property type="match status" value="1"/>
</dbReference>
<dbReference type="InterPro" id="IPR004358">
    <property type="entry name" value="Sig_transdc_His_kin-like_C"/>
</dbReference>
<dbReference type="GO" id="GO:0005524">
    <property type="term" value="F:ATP binding"/>
    <property type="evidence" value="ECO:0007669"/>
    <property type="project" value="UniProtKB-KW"/>
</dbReference>
<dbReference type="SUPFAM" id="SSF55890">
    <property type="entry name" value="Sporulation response regulatory protein Spo0B"/>
    <property type="match status" value="1"/>
</dbReference>
<dbReference type="PRINTS" id="PR00344">
    <property type="entry name" value="BCTRLSENSOR"/>
</dbReference>
<dbReference type="InterPro" id="IPR013767">
    <property type="entry name" value="PAS_fold"/>
</dbReference>
<keyword evidence="10 17" id="KW-0067">ATP-binding</keyword>
<dbReference type="CDD" id="cd18773">
    <property type="entry name" value="PDC1_HK_sensor"/>
    <property type="match status" value="1"/>
</dbReference>
<dbReference type="EMBL" id="JBHUCP010000010">
    <property type="protein sequence ID" value="MFD1531279.1"/>
    <property type="molecule type" value="Genomic_DNA"/>
</dbReference>
<dbReference type="SMART" id="SM00091">
    <property type="entry name" value="PAS"/>
    <property type="match status" value="1"/>
</dbReference>
<dbReference type="InterPro" id="IPR029151">
    <property type="entry name" value="Sensor-like_sf"/>
</dbReference>
<dbReference type="RefSeq" id="WP_379659813.1">
    <property type="nucleotide sequence ID" value="NZ_JBHUCP010000010.1"/>
</dbReference>
<dbReference type="InterPro" id="IPR005467">
    <property type="entry name" value="His_kinase_dom"/>
</dbReference>
<feature type="transmembrane region" description="Helical" evidence="14">
    <location>
        <begin position="172"/>
        <end position="191"/>
    </location>
</feature>
<dbReference type="PANTHER" id="PTHR44936:SF9">
    <property type="entry name" value="SENSOR PROTEIN CREC"/>
    <property type="match status" value="1"/>
</dbReference>
<feature type="domain" description="PAS" evidence="16">
    <location>
        <begin position="202"/>
        <end position="249"/>
    </location>
</feature>
<dbReference type="Proteomes" id="UP001597145">
    <property type="component" value="Unassembled WGS sequence"/>
</dbReference>
<evidence type="ECO:0000256" key="4">
    <source>
        <dbReference type="ARBA" id="ARBA00022475"/>
    </source>
</evidence>
<evidence type="ECO:0000259" key="16">
    <source>
        <dbReference type="PROSITE" id="PS50112"/>
    </source>
</evidence>
<name>A0ABW4FKZ9_9PSEU</name>
<dbReference type="InterPro" id="IPR035965">
    <property type="entry name" value="PAS-like_dom_sf"/>
</dbReference>
<dbReference type="SUPFAM" id="SSF55874">
    <property type="entry name" value="ATPase domain of HSP90 chaperone/DNA topoisomerase II/histidine kinase"/>
    <property type="match status" value="1"/>
</dbReference>
<dbReference type="EC" id="2.7.13.3" evidence="3"/>
<dbReference type="Pfam" id="PF00989">
    <property type="entry name" value="PAS"/>
    <property type="match status" value="1"/>
</dbReference>
<evidence type="ECO:0000259" key="15">
    <source>
        <dbReference type="PROSITE" id="PS50109"/>
    </source>
</evidence>
<evidence type="ECO:0000313" key="18">
    <source>
        <dbReference type="Proteomes" id="UP001597145"/>
    </source>
</evidence>
<protein>
    <recommendedName>
        <fullName evidence="3">histidine kinase</fullName>
        <ecNumber evidence="3">2.7.13.3</ecNumber>
    </recommendedName>
</protein>
<keyword evidence="9" id="KW-0418">Kinase</keyword>
<evidence type="ECO:0000256" key="6">
    <source>
        <dbReference type="ARBA" id="ARBA00022679"/>
    </source>
</evidence>
<comment type="subcellular location">
    <subcellularLocation>
        <location evidence="2">Cell membrane</location>
        <topology evidence="2">Multi-pass membrane protein</topology>
    </subcellularLocation>
</comment>
<dbReference type="Gene3D" id="1.10.287.130">
    <property type="match status" value="1"/>
</dbReference>
<dbReference type="InterPro" id="IPR050980">
    <property type="entry name" value="2C_sensor_his_kinase"/>
</dbReference>
<reference evidence="18" key="1">
    <citation type="journal article" date="2019" name="Int. J. Syst. Evol. Microbiol.">
        <title>The Global Catalogue of Microorganisms (GCM) 10K type strain sequencing project: providing services to taxonomists for standard genome sequencing and annotation.</title>
        <authorList>
            <consortium name="The Broad Institute Genomics Platform"/>
            <consortium name="The Broad Institute Genome Sequencing Center for Infectious Disease"/>
            <person name="Wu L."/>
            <person name="Ma J."/>
        </authorList>
    </citation>
    <scope>NUCLEOTIDE SEQUENCE [LARGE SCALE GENOMIC DNA]</scope>
    <source>
        <strain evidence="18">JCM 12165</strain>
    </source>
</reference>
<evidence type="ECO:0000256" key="14">
    <source>
        <dbReference type="SAM" id="Phobius"/>
    </source>
</evidence>
<evidence type="ECO:0000256" key="13">
    <source>
        <dbReference type="ARBA" id="ARBA00023136"/>
    </source>
</evidence>
<dbReference type="Pfam" id="PF17203">
    <property type="entry name" value="sCache_3_2"/>
    <property type="match status" value="1"/>
</dbReference>
<organism evidence="17 18">
    <name type="scientific">Pseudonocardia aurantiaca</name>
    <dbReference type="NCBI Taxonomy" id="75290"/>
    <lineage>
        <taxon>Bacteria</taxon>
        <taxon>Bacillati</taxon>
        <taxon>Actinomycetota</taxon>
        <taxon>Actinomycetes</taxon>
        <taxon>Pseudonocardiales</taxon>
        <taxon>Pseudonocardiaceae</taxon>
        <taxon>Pseudonocardia</taxon>
    </lineage>
</organism>
<dbReference type="Pfam" id="PF02518">
    <property type="entry name" value="HATPase_c"/>
    <property type="match status" value="1"/>
</dbReference>
<keyword evidence="7 14" id="KW-0812">Transmembrane</keyword>
<dbReference type="SUPFAM" id="SSF55785">
    <property type="entry name" value="PYP-like sensor domain (PAS domain)"/>
    <property type="match status" value="1"/>
</dbReference>
<evidence type="ECO:0000313" key="17">
    <source>
        <dbReference type="EMBL" id="MFD1531279.1"/>
    </source>
</evidence>
<dbReference type="InterPro" id="IPR033463">
    <property type="entry name" value="sCache_3"/>
</dbReference>
<keyword evidence="12" id="KW-0902">Two-component regulatory system</keyword>
<keyword evidence="18" id="KW-1185">Reference proteome</keyword>
<evidence type="ECO:0000256" key="8">
    <source>
        <dbReference type="ARBA" id="ARBA00022741"/>
    </source>
</evidence>
<evidence type="ECO:0000256" key="7">
    <source>
        <dbReference type="ARBA" id="ARBA00022692"/>
    </source>
</evidence>
<proteinExistence type="predicted"/>
<dbReference type="InterPro" id="IPR000014">
    <property type="entry name" value="PAS"/>
</dbReference>
<evidence type="ECO:0000256" key="5">
    <source>
        <dbReference type="ARBA" id="ARBA00022553"/>
    </source>
</evidence>
<evidence type="ECO:0000256" key="2">
    <source>
        <dbReference type="ARBA" id="ARBA00004651"/>
    </source>
</evidence>
<evidence type="ECO:0000256" key="9">
    <source>
        <dbReference type="ARBA" id="ARBA00022777"/>
    </source>
</evidence>
<evidence type="ECO:0000256" key="10">
    <source>
        <dbReference type="ARBA" id="ARBA00022840"/>
    </source>
</evidence>
<keyword evidence="5" id="KW-0597">Phosphoprotein</keyword>
<dbReference type="PROSITE" id="PS50112">
    <property type="entry name" value="PAS"/>
    <property type="match status" value="1"/>
</dbReference>
<dbReference type="InterPro" id="IPR003594">
    <property type="entry name" value="HATPase_dom"/>
</dbReference>
<sequence length="533" mass="56378">MRRRMPLGLQLLLLQVTIVLATVVIAGLLALTLQQRQIRDAYRQQVLSVATSVAQLPIVIDAYPTPDPSATLQPLAELIREASGMTFVVITDANGIRYSHPNPARIGELVSTDPATTLGGEVFVGTETGTLGETLRAKVPVHAPDGRVIGAASVGILESELAEDLREDVPVVVAWLGGAALLGSFGSALLARMFRRRIHGLEPDEIARLLEAREAMLHGIREGVLAVDARGQVALANDEALRLLGLDADPTGRPAREVLDPALLPLLADDRVVVDELVLAHERTLLANRTTATVGGRRIADLLTLRDRTELFTALRELDGQRSLTETLRAQAHEFSNHLHVLQGLIELGRREDAVRFIERIGGGGRVLDGAALGEVQDAAVAALLVAKAAVARERQVRVTLDADSALDTGGDDVVTVLGNLLDNAVDAVGAGGRVEVLVQQEDDGGVFVRVDDNGPGVPDADRERVFEAGVTTKAAAGRPHGRGIGLALVARIARRRGGAAVLSKSPLGGTRVIVRLGPLSVPADVDEPVAAR</sequence>
<evidence type="ECO:0000256" key="3">
    <source>
        <dbReference type="ARBA" id="ARBA00012438"/>
    </source>
</evidence>
<comment type="caution">
    <text evidence="17">The sequence shown here is derived from an EMBL/GenBank/DDBJ whole genome shotgun (WGS) entry which is preliminary data.</text>
</comment>
<dbReference type="InterPro" id="IPR039506">
    <property type="entry name" value="SPOB_a"/>
</dbReference>
<gene>
    <name evidence="17" type="ORF">ACFSCY_17725</name>
</gene>
<dbReference type="InterPro" id="IPR016120">
    <property type="entry name" value="Sig_transdc_His_kin_SpoOB"/>
</dbReference>
<accession>A0ABW4FKZ9</accession>
<keyword evidence="8" id="KW-0547">Nucleotide-binding</keyword>
<evidence type="ECO:0000256" key="1">
    <source>
        <dbReference type="ARBA" id="ARBA00000085"/>
    </source>
</evidence>
<keyword evidence="4" id="KW-1003">Cell membrane</keyword>